<dbReference type="Pfam" id="PF00106">
    <property type="entry name" value="adh_short"/>
    <property type="match status" value="1"/>
</dbReference>
<evidence type="ECO:0000313" key="4">
    <source>
        <dbReference type="EMBL" id="TFK18997.1"/>
    </source>
</evidence>
<accession>A0A5C3KGM9</accession>
<dbReference type="InterPro" id="IPR051911">
    <property type="entry name" value="SDR_oxidoreductase"/>
</dbReference>
<dbReference type="STRING" id="230819.A0A5C3KGM9"/>
<dbReference type="PANTHER" id="PTHR43976:SF16">
    <property type="entry name" value="SHORT-CHAIN DEHYDROGENASE_REDUCTASE FAMILY PROTEIN"/>
    <property type="match status" value="1"/>
</dbReference>
<protein>
    <submittedName>
        <fullName evidence="4">NAD(P)-binding protein</fullName>
    </submittedName>
</protein>
<dbReference type="GO" id="GO:0016491">
    <property type="term" value="F:oxidoreductase activity"/>
    <property type="evidence" value="ECO:0007669"/>
    <property type="project" value="UniProtKB-KW"/>
</dbReference>
<reference evidence="4 5" key="1">
    <citation type="journal article" date="2019" name="Nat. Ecol. Evol.">
        <title>Megaphylogeny resolves global patterns of mushroom evolution.</title>
        <authorList>
            <person name="Varga T."/>
            <person name="Krizsan K."/>
            <person name="Foldi C."/>
            <person name="Dima B."/>
            <person name="Sanchez-Garcia M."/>
            <person name="Sanchez-Ramirez S."/>
            <person name="Szollosi G.J."/>
            <person name="Szarkandi J.G."/>
            <person name="Papp V."/>
            <person name="Albert L."/>
            <person name="Andreopoulos W."/>
            <person name="Angelini C."/>
            <person name="Antonin V."/>
            <person name="Barry K.W."/>
            <person name="Bougher N.L."/>
            <person name="Buchanan P."/>
            <person name="Buyck B."/>
            <person name="Bense V."/>
            <person name="Catcheside P."/>
            <person name="Chovatia M."/>
            <person name="Cooper J."/>
            <person name="Damon W."/>
            <person name="Desjardin D."/>
            <person name="Finy P."/>
            <person name="Geml J."/>
            <person name="Haridas S."/>
            <person name="Hughes K."/>
            <person name="Justo A."/>
            <person name="Karasinski D."/>
            <person name="Kautmanova I."/>
            <person name="Kiss B."/>
            <person name="Kocsube S."/>
            <person name="Kotiranta H."/>
            <person name="LaButti K.M."/>
            <person name="Lechner B.E."/>
            <person name="Liimatainen K."/>
            <person name="Lipzen A."/>
            <person name="Lukacs Z."/>
            <person name="Mihaltcheva S."/>
            <person name="Morgado L.N."/>
            <person name="Niskanen T."/>
            <person name="Noordeloos M.E."/>
            <person name="Ohm R.A."/>
            <person name="Ortiz-Santana B."/>
            <person name="Ovrebo C."/>
            <person name="Racz N."/>
            <person name="Riley R."/>
            <person name="Savchenko A."/>
            <person name="Shiryaev A."/>
            <person name="Soop K."/>
            <person name="Spirin V."/>
            <person name="Szebenyi C."/>
            <person name="Tomsovsky M."/>
            <person name="Tulloss R.E."/>
            <person name="Uehling J."/>
            <person name="Grigoriev I.V."/>
            <person name="Vagvolgyi C."/>
            <person name="Papp T."/>
            <person name="Martin F.M."/>
            <person name="Miettinen O."/>
            <person name="Hibbett D.S."/>
            <person name="Nagy L.G."/>
        </authorList>
    </citation>
    <scope>NUCLEOTIDE SEQUENCE [LARGE SCALE GENOMIC DNA]</scope>
    <source>
        <strain evidence="4 5">CBS 121175</strain>
    </source>
</reference>
<evidence type="ECO:0000313" key="5">
    <source>
        <dbReference type="Proteomes" id="UP000307440"/>
    </source>
</evidence>
<dbReference type="Gene3D" id="3.40.50.720">
    <property type="entry name" value="NAD(P)-binding Rossmann-like Domain"/>
    <property type="match status" value="1"/>
</dbReference>
<dbReference type="EMBL" id="ML210365">
    <property type="protein sequence ID" value="TFK18997.1"/>
    <property type="molecule type" value="Genomic_DNA"/>
</dbReference>
<gene>
    <name evidence="4" type="ORF">FA15DRAFT_674818</name>
</gene>
<evidence type="ECO:0000256" key="1">
    <source>
        <dbReference type="ARBA" id="ARBA00006484"/>
    </source>
</evidence>
<sequence length="323" mass="34575">MSSNGTTTSGAVNHQLVWLITGTTSGFGQRLVHAALARGDRVIATARSQAKLDSFYAEFKALQPNPEGNEAASPSYDLLNKKENLVTVQLDITEGEESLKSKVKKASEIWGRIDVLVNNAAVGMLGFVEEGGSARFRQQFESNVFGVIDMAVATLPYLRQSRGTLINVGSRSAWKTSLTGIGAYAASKAAVHAFSETLALEVAPLGVRVAIVAPGTFRTEGMYGQPYYLGNPISDYDSGREASISRFASVPGTERGDPAKAMELLVDLVRGEGKLAGDKGWNGTARYLILGSDAVGDAEAYSRKIADISGEWRPFGKLLQFED</sequence>
<dbReference type="PRINTS" id="PR00081">
    <property type="entry name" value="GDHRDH"/>
</dbReference>
<comment type="similarity">
    <text evidence="1 3">Belongs to the short-chain dehydrogenases/reductases (SDR) family.</text>
</comment>
<dbReference type="PANTHER" id="PTHR43976">
    <property type="entry name" value="SHORT CHAIN DEHYDROGENASE"/>
    <property type="match status" value="1"/>
</dbReference>
<dbReference type="SUPFAM" id="SSF51735">
    <property type="entry name" value="NAD(P)-binding Rossmann-fold domains"/>
    <property type="match status" value="1"/>
</dbReference>
<dbReference type="InterPro" id="IPR036291">
    <property type="entry name" value="NAD(P)-bd_dom_sf"/>
</dbReference>
<evidence type="ECO:0000256" key="2">
    <source>
        <dbReference type="ARBA" id="ARBA00023002"/>
    </source>
</evidence>
<dbReference type="AlphaFoldDB" id="A0A5C3KGM9"/>
<dbReference type="Proteomes" id="UP000307440">
    <property type="component" value="Unassembled WGS sequence"/>
</dbReference>
<keyword evidence="2" id="KW-0560">Oxidoreductase</keyword>
<proteinExistence type="inferred from homology"/>
<name>A0A5C3KGM9_COPMA</name>
<dbReference type="PRINTS" id="PR00080">
    <property type="entry name" value="SDRFAMILY"/>
</dbReference>
<keyword evidence="5" id="KW-1185">Reference proteome</keyword>
<evidence type="ECO:0000256" key="3">
    <source>
        <dbReference type="RuleBase" id="RU000363"/>
    </source>
</evidence>
<dbReference type="OrthoDB" id="1274115at2759"/>
<dbReference type="InterPro" id="IPR002347">
    <property type="entry name" value="SDR_fam"/>
</dbReference>
<organism evidence="4 5">
    <name type="scientific">Coprinopsis marcescibilis</name>
    <name type="common">Agaric fungus</name>
    <name type="synonym">Psathyrella marcescibilis</name>
    <dbReference type="NCBI Taxonomy" id="230819"/>
    <lineage>
        <taxon>Eukaryota</taxon>
        <taxon>Fungi</taxon>
        <taxon>Dikarya</taxon>
        <taxon>Basidiomycota</taxon>
        <taxon>Agaricomycotina</taxon>
        <taxon>Agaricomycetes</taxon>
        <taxon>Agaricomycetidae</taxon>
        <taxon>Agaricales</taxon>
        <taxon>Agaricineae</taxon>
        <taxon>Psathyrellaceae</taxon>
        <taxon>Coprinopsis</taxon>
    </lineage>
</organism>